<feature type="domain" description="AMP-dependent synthetase/ligase" evidence="1">
    <location>
        <begin position="35"/>
        <end position="382"/>
    </location>
</feature>
<dbReference type="InterPro" id="IPR050237">
    <property type="entry name" value="ATP-dep_AMP-bd_enzyme"/>
</dbReference>
<sequence length="537" mass="58696">METDAVNAGIELSWTRAASEVLSVPDALDRASLAHSHREYLRFPHLGISLSFSETQERSSQLAHWLRAHGVEPGDRVAVMLDNVPAWPLSWYAILRNRACVVPVNPRYRHSDIGHVLKDSGARLVLTSKERIGLVEDAVSASAPNCQVVDVAAALAAAEGLDVTALGDLPKAKRDDLANLQYTSGTTGFPKACMLTHDFWLRTGAVVGESAGVDRNDVSIMAQAWSYVDQQWMTTMCVLSGTPHVVLERFSASGFWPAIRANAATVTYVLGAMPVLLYKQPATTSDNENRMRVVLCSAIPKDLHRQLEQRWSTPWREVYGSTETGVDLIAGIDDTDTVGSGALGRPPAGKKVSVVDEFGHPADKAVTGEIVVEGKPMMLGYWNHPEATEKVLDRGRYHSGDRGYFDSAGYVHHDGRIKDMIRRGGENIAAGEVEAVISTHPAVLSVAVVGIPDDIYGEIPKAFVIANAGHTRSEEVARSILDHAHSQLAAFKVPTLIEFCDAFPMTPSQRVEKRKLLAIKSNHRSGSYEYDPRSRRH</sequence>
<dbReference type="SUPFAM" id="SSF56801">
    <property type="entry name" value="Acetyl-CoA synthetase-like"/>
    <property type="match status" value="1"/>
</dbReference>
<dbReference type="Gene3D" id="3.40.50.12780">
    <property type="entry name" value="N-terminal domain of ligase-like"/>
    <property type="match status" value="1"/>
</dbReference>
<gene>
    <name evidence="3" type="ORF">HGA11_07325</name>
</gene>
<evidence type="ECO:0000313" key="3">
    <source>
        <dbReference type="EMBL" id="NKZ10786.1"/>
    </source>
</evidence>
<dbReference type="InterPro" id="IPR025110">
    <property type="entry name" value="AMP-bd_C"/>
</dbReference>
<dbReference type="Pfam" id="PF00501">
    <property type="entry name" value="AMP-binding"/>
    <property type="match status" value="1"/>
</dbReference>
<dbReference type="InterPro" id="IPR045851">
    <property type="entry name" value="AMP-bd_C_sf"/>
</dbReference>
<comment type="caution">
    <text evidence="3">The sequence shown here is derived from an EMBL/GenBank/DDBJ whole genome shotgun (WGS) entry which is preliminary data.</text>
</comment>
<dbReference type="Gene3D" id="3.30.300.30">
    <property type="match status" value="1"/>
</dbReference>
<proteinExistence type="predicted"/>
<dbReference type="InterPro" id="IPR042099">
    <property type="entry name" value="ANL_N_sf"/>
</dbReference>
<name>A0A7X6MMU9_9MYCO</name>
<dbReference type="GO" id="GO:0016878">
    <property type="term" value="F:acid-thiol ligase activity"/>
    <property type="evidence" value="ECO:0007669"/>
    <property type="project" value="UniProtKB-ARBA"/>
</dbReference>
<dbReference type="PANTHER" id="PTHR43767:SF1">
    <property type="entry name" value="NONRIBOSOMAL PEPTIDE SYNTHASE PES1 (EUROFUNG)-RELATED"/>
    <property type="match status" value="1"/>
</dbReference>
<dbReference type="Proteomes" id="UP000518188">
    <property type="component" value="Unassembled WGS sequence"/>
</dbReference>
<protein>
    <submittedName>
        <fullName evidence="3">ATP-dependent acyl-CoA ligase</fullName>
    </submittedName>
</protein>
<keyword evidence="3" id="KW-0436">Ligase</keyword>
<feature type="domain" description="AMP-binding enzyme C-terminal" evidence="2">
    <location>
        <begin position="432"/>
        <end position="508"/>
    </location>
</feature>
<dbReference type="RefSeq" id="WP_168441626.1">
    <property type="nucleotide sequence ID" value="NZ_JAAXPJ010000002.1"/>
</dbReference>
<evidence type="ECO:0000313" key="4">
    <source>
        <dbReference type="Proteomes" id="UP000518188"/>
    </source>
</evidence>
<reference evidence="3 4" key="1">
    <citation type="submission" date="2020-04" db="EMBL/GenBank/DDBJ databases">
        <title>MicrobeNet Type strains.</title>
        <authorList>
            <person name="Nicholson A.C."/>
        </authorList>
    </citation>
    <scope>NUCLEOTIDE SEQUENCE [LARGE SCALE GENOMIC DNA]</scope>
    <source>
        <strain evidence="3 4">ATCC 700731</strain>
    </source>
</reference>
<dbReference type="AlphaFoldDB" id="A0A7X6MMU9"/>
<dbReference type="EMBL" id="JAAXPJ010000002">
    <property type="protein sequence ID" value="NKZ10786.1"/>
    <property type="molecule type" value="Genomic_DNA"/>
</dbReference>
<dbReference type="Pfam" id="PF13193">
    <property type="entry name" value="AMP-binding_C"/>
    <property type="match status" value="1"/>
</dbReference>
<accession>A0A7X6MMU9</accession>
<dbReference type="InterPro" id="IPR020845">
    <property type="entry name" value="AMP-binding_CS"/>
</dbReference>
<organism evidence="3 4">
    <name type="scientific">Mycolicibacterium septicum DSM 44393</name>
    <dbReference type="NCBI Taxonomy" id="1341646"/>
    <lineage>
        <taxon>Bacteria</taxon>
        <taxon>Bacillati</taxon>
        <taxon>Actinomycetota</taxon>
        <taxon>Actinomycetes</taxon>
        <taxon>Mycobacteriales</taxon>
        <taxon>Mycobacteriaceae</taxon>
        <taxon>Mycolicibacterium</taxon>
    </lineage>
</organism>
<evidence type="ECO:0000259" key="2">
    <source>
        <dbReference type="Pfam" id="PF13193"/>
    </source>
</evidence>
<dbReference type="PROSITE" id="PS00455">
    <property type="entry name" value="AMP_BINDING"/>
    <property type="match status" value="1"/>
</dbReference>
<dbReference type="PANTHER" id="PTHR43767">
    <property type="entry name" value="LONG-CHAIN-FATTY-ACID--COA LIGASE"/>
    <property type="match status" value="1"/>
</dbReference>
<dbReference type="InterPro" id="IPR000873">
    <property type="entry name" value="AMP-dep_synth/lig_dom"/>
</dbReference>
<evidence type="ECO:0000259" key="1">
    <source>
        <dbReference type="Pfam" id="PF00501"/>
    </source>
</evidence>